<gene>
    <name evidence="2" type="ORF">PGLA1383_LOCUS21684</name>
</gene>
<feature type="region of interest" description="Disordered" evidence="1">
    <location>
        <begin position="1246"/>
        <end position="1310"/>
    </location>
</feature>
<feature type="region of interest" description="Disordered" evidence="1">
    <location>
        <begin position="1106"/>
        <end position="1183"/>
    </location>
</feature>
<protein>
    <submittedName>
        <fullName evidence="2">Uncharacterized protein</fullName>
    </submittedName>
</protein>
<dbReference type="PANTHER" id="PTHR33050">
    <property type="entry name" value="REVERSE TRANSCRIPTASE DOMAIN-CONTAINING PROTEIN"/>
    <property type="match status" value="1"/>
</dbReference>
<dbReference type="EMBL" id="CAJNNV010015432">
    <property type="protein sequence ID" value="CAE8603476.1"/>
    <property type="molecule type" value="Genomic_DNA"/>
</dbReference>
<name>A0A813ERZ6_POLGL</name>
<feature type="non-terminal residue" evidence="2">
    <location>
        <position position="1"/>
    </location>
</feature>
<comment type="caution">
    <text evidence="2">The sequence shown here is derived from an EMBL/GenBank/DDBJ whole genome shotgun (WGS) entry which is preliminary data.</text>
</comment>
<evidence type="ECO:0000313" key="3">
    <source>
        <dbReference type="Proteomes" id="UP000654075"/>
    </source>
</evidence>
<reference evidence="2" key="1">
    <citation type="submission" date="2021-02" db="EMBL/GenBank/DDBJ databases">
        <authorList>
            <person name="Dougan E. K."/>
            <person name="Rhodes N."/>
            <person name="Thang M."/>
            <person name="Chan C."/>
        </authorList>
    </citation>
    <scope>NUCLEOTIDE SEQUENCE</scope>
</reference>
<proteinExistence type="predicted"/>
<dbReference type="OrthoDB" id="448994at2759"/>
<dbReference type="InterPro" id="IPR052055">
    <property type="entry name" value="Hepadnavirus_pol/RT"/>
</dbReference>
<feature type="compositionally biased region" description="Basic and acidic residues" evidence="1">
    <location>
        <begin position="1246"/>
        <end position="1255"/>
    </location>
</feature>
<evidence type="ECO:0000313" key="2">
    <source>
        <dbReference type="EMBL" id="CAE8603476.1"/>
    </source>
</evidence>
<dbReference type="InterPro" id="IPR043502">
    <property type="entry name" value="DNA/RNA_pol_sf"/>
</dbReference>
<sequence length="1758" mass="192347">WVIVLTPDGDVFAEEMSIMNDDLHGFRVVGAGQDLPFGIAAGQAYRIAPLPVGPALVQLLADGRQAAAAMAIPPGAPPGVMPVVAQPPLVPMAAPPGLAVAAVAGAMVVVAGAKWVYVETMHGKLRGDDVLLHGGEMIQGDLGLQELVVGQGIWAAIRNIHVRPVEEYRGAEAHHDARLLPLSFSGIAREERTWRDVSRSCQQVAITDWKLPGPRTTSFCVRFMDRHGGPEAHHRRFVSLQRLSSDSWGVAEHMKTVARLGEFDGVDIMNLVGVEVLLRKAQLIEYVYSDKGPAAKGGGKGDGEQKKKNEKGGHEVIYEASIFTGSNKEYGDTMVAPQLLEYVAKEVEKDAAVMKQVRKAREERNCFPLPRPLGKEHLGLVGCRAVQRRQQRAKHRYDWVSEMADALNESYHGSASILADASQHRSNLSHVCLSNLEAAVNSCGSPPSDLDGPGALKELRANQAYGGEPAALANLDVKLVSIPGAGSSAASISCIAGDKAHSVFEILNSKVRPKKVVQEFKDSCKLKRPYYDAKIRGGGREYVSLIRKLHDAGVIEYRTACVEHVGLFVVWKKNGTQRLIIDARLSNLRFDDPEHVNLATGAAFGAVEVDAGPAVALAGVDIRDAFYNIGLPEWLRPYFGLHPVKASLLGISATIEGFVNPNQLVVPVLKVVPMGWTHALWVCQRLHEIVAERVPGVEQSNRVVDKQVQPALIPFGHIEYVDNFVALSQDVECCKEAATSMSKALNAVGLPTHPVEVSIGGDTLGWHFSELDPSVSVSPRRLWRLRLGILELLHRGRTSGQMLERIVGHLTFVGLIRREFLSTLFHVYAFIRASYEVCVPIWDCVRAELRRAVALLPLLRRNLAADWSEVVYATDASTWGRGVVVTTRSLKDVRAIGLVSDRWRYDKVNEEKFAKPRASYAEFDFETLLPTNSHCDAVAATSCTFAEVPVDFIGDNWEKVDSAPWQRQESTPVLEGRALVWVCQHLSRSVKNYNKKHVILTDSMSCVLALTKGRSSNMSMNRICKQIGAISFATGMQFKFRWIPSEVNPADGPSRNKPWEGWSIYNCDLGKLQKAFPSAANPTPTPLPDLSPDTSVVVVAPLNGDTPVQDAIAGEEEDTSYDGVDFEEEPSGAANAEEAEEWTSEAGGETHSQGFGAGKPLRRSRGRSGWTRPQLFGGAVSERREAATVQERNSQVHLRGAAGCQWETLSNAPQDLGQAGRPVREQAVLGGQRACRPLQLLGCREDGEGRHDQNRDAGVCDAGHAGLAQGGATHVPPSVPLPDGVRGGEPRGLESFDSLPPGLAAPGGSDYAGLRPVPAARCSRTASVEKLHHAEPGVKGLCAHLPPVRRRAQVKDRRGRREHHAGQPQVQVSGAGHCGVEASKGHGGRLHLRRECGAPREGLRSCGGLPRLLPDGNHLLIPVETRGSKPGGIGPLQVQRRDSISIEGEKHEDFEALREWWPHRRGVVEARAVRRGTRNSSQQFDFKDPLRHLAACAALHGPVALEIFSGSGNMSKACRKKFEEKGVHIFEWDIQHGVQFDLLKRRNKQLVRGWIRSGLIIAVWLGTPCGSWSMARRGPPGPKGPPEPLRSRECIMGLPNLNKKDMKKVADGNCLMSFSAGVFNLCLSMFIAVAMENPHSSRLWQAQPIFALTRRAQVFSDFTDFCIDRTSWRKRTRIMYAYVDLSYVFKHCSSTKGICDRSNCHHVVLSGSLNGVFMTLIAEPYPASLCNRIARAFHNYVCNRHIRSLTTICMPDGM</sequence>
<evidence type="ECO:0000256" key="1">
    <source>
        <dbReference type="SAM" id="MobiDB-lite"/>
    </source>
</evidence>
<organism evidence="2 3">
    <name type="scientific">Polarella glacialis</name>
    <name type="common">Dinoflagellate</name>
    <dbReference type="NCBI Taxonomy" id="89957"/>
    <lineage>
        <taxon>Eukaryota</taxon>
        <taxon>Sar</taxon>
        <taxon>Alveolata</taxon>
        <taxon>Dinophyceae</taxon>
        <taxon>Suessiales</taxon>
        <taxon>Suessiaceae</taxon>
        <taxon>Polarella</taxon>
    </lineage>
</organism>
<dbReference type="Proteomes" id="UP000654075">
    <property type="component" value="Unassembled WGS sequence"/>
</dbReference>
<feature type="compositionally biased region" description="Acidic residues" evidence="1">
    <location>
        <begin position="1113"/>
        <end position="1130"/>
    </location>
</feature>
<dbReference type="SUPFAM" id="SSF56672">
    <property type="entry name" value="DNA/RNA polymerases"/>
    <property type="match status" value="1"/>
</dbReference>
<accession>A0A813ERZ6</accession>
<dbReference type="PANTHER" id="PTHR33050:SF7">
    <property type="entry name" value="RIBONUCLEASE H"/>
    <property type="match status" value="1"/>
</dbReference>
<keyword evidence="3" id="KW-1185">Reference proteome</keyword>